<evidence type="ECO:0000256" key="3">
    <source>
        <dbReference type="ARBA" id="ARBA00022670"/>
    </source>
</evidence>
<dbReference type="InterPro" id="IPR050072">
    <property type="entry name" value="Peptidase_M20A"/>
</dbReference>
<dbReference type="Gene3D" id="3.40.630.10">
    <property type="entry name" value="Zn peptidases"/>
    <property type="match status" value="1"/>
</dbReference>
<reference evidence="9 10" key="1">
    <citation type="submission" date="2021-10" db="EMBL/GenBank/DDBJ databases">
        <title>Anaerobic single-cell dispensing facilitates the cultivation of human gut bacteria.</title>
        <authorList>
            <person name="Afrizal A."/>
        </authorList>
    </citation>
    <scope>NUCLEOTIDE SEQUENCE [LARGE SCALE GENOMIC DNA]</scope>
    <source>
        <strain evidence="9 10">CLA-AA-H277</strain>
    </source>
</reference>
<keyword evidence="5 9" id="KW-0378">Hydrolase</keyword>
<organism evidence="9 10">
    <name type="scientific">Fusicatenibacter faecihominis</name>
    <dbReference type="NCBI Taxonomy" id="2881276"/>
    <lineage>
        <taxon>Bacteria</taxon>
        <taxon>Bacillati</taxon>
        <taxon>Bacillota</taxon>
        <taxon>Clostridia</taxon>
        <taxon>Lachnospirales</taxon>
        <taxon>Lachnospiraceae</taxon>
        <taxon>Fusicatenibacter</taxon>
    </lineage>
</organism>
<dbReference type="NCBIfam" id="NF005591">
    <property type="entry name" value="PRK07318.1"/>
    <property type="match status" value="1"/>
</dbReference>
<evidence type="ECO:0000256" key="1">
    <source>
        <dbReference type="ARBA" id="ARBA00001947"/>
    </source>
</evidence>
<dbReference type="Pfam" id="PF01546">
    <property type="entry name" value="Peptidase_M20"/>
    <property type="match status" value="1"/>
</dbReference>
<dbReference type="EMBL" id="JAJEPR010000004">
    <property type="protein sequence ID" value="MCC2188808.1"/>
    <property type="molecule type" value="Genomic_DNA"/>
</dbReference>
<dbReference type="SUPFAM" id="SSF55031">
    <property type="entry name" value="Bacterial exopeptidase dimerisation domain"/>
    <property type="match status" value="1"/>
</dbReference>
<dbReference type="Gene3D" id="3.30.70.360">
    <property type="match status" value="2"/>
</dbReference>
<protein>
    <submittedName>
        <fullName evidence="9">Dipeptidase PepV</fullName>
        <ecNumber evidence="9">3.4.13.-</ecNumber>
    </submittedName>
</protein>
<sequence length="455" mass="49262">MSYDKLNEKIMDMQDEIIKAVQGCVQIDSVKAAPEEGAPYGKGCRAALDYALKLGESLGFKTGNVGNRVGYVEFGEGDEMVGVLGHLDVVPVGEGWTYPPFGAEIHDGKLYGRGVQDDKGPTIGAIYGLKAIRDLGLPINRRIRVLFGTDEENGSSCVRYYIENGGELPTLGFTPDGDYPLIFCEKGAHNMLVGKKITDPGKIKVKSFHGGIAANVVTPYCKLVVEGDIPVAEVEGVRVHKEGNDTIVEADGFGAHGSTPEKGINAAERLFEAVKDVDFGGDFQHMINFVRNELNGETNGKTLGIYYQDDETGETTVNLGVVNYDGEEMSLTLDIRYPKNAVVADVSANVEAALKKEDMGVLRCIITPILYISKETPLIKKLCKVYAEETGEHLEPLAIGGGTYAKAFKNMVAFGPEFPGQGSAIHQPNEFVEIDKMMKSCQIVAAAMYELAQKD</sequence>
<gene>
    <name evidence="9" type="primary">pepV</name>
    <name evidence="9" type="ORF">LKD71_03045</name>
</gene>
<evidence type="ECO:0000256" key="6">
    <source>
        <dbReference type="ARBA" id="ARBA00022833"/>
    </source>
</evidence>
<comment type="caution">
    <text evidence="9">The sequence shown here is derived from an EMBL/GenBank/DDBJ whole genome shotgun (WGS) entry which is preliminary data.</text>
</comment>
<comment type="similarity">
    <text evidence="2">Belongs to the peptidase M20A family.</text>
</comment>
<dbReference type="EC" id="3.4.13.-" evidence="9"/>
<evidence type="ECO:0000256" key="7">
    <source>
        <dbReference type="ARBA" id="ARBA00022997"/>
    </source>
</evidence>
<dbReference type="InterPro" id="IPR001261">
    <property type="entry name" value="ArgE/DapE_CS"/>
</dbReference>
<dbReference type="GO" id="GO:0008270">
    <property type="term" value="F:zinc ion binding"/>
    <property type="evidence" value="ECO:0007669"/>
    <property type="project" value="InterPro"/>
</dbReference>
<dbReference type="InterPro" id="IPR010964">
    <property type="entry name" value="M20A_pepV-rel"/>
</dbReference>
<dbReference type="InterPro" id="IPR002933">
    <property type="entry name" value="Peptidase_M20"/>
</dbReference>
<dbReference type="SUPFAM" id="SSF53187">
    <property type="entry name" value="Zn-dependent exopeptidases"/>
    <property type="match status" value="1"/>
</dbReference>
<dbReference type="PANTHER" id="PTHR43808">
    <property type="entry name" value="ACETYLORNITHINE DEACETYLASE"/>
    <property type="match status" value="1"/>
</dbReference>
<dbReference type="GO" id="GO:0006526">
    <property type="term" value="P:L-arginine biosynthetic process"/>
    <property type="evidence" value="ECO:0007669"/>
    <property type="project" value="TreeGrafter"/>
</dbReference>
<dbReference type="Proteomes" id="UP001197875">
    <property type="component" value="Unassembled WGS sequence"/>
</dbReference>
<dbReference type="GO" id="GO:0008237">
    <property type="term" value="F:metallopeptidase activity"/>
    <property type="evidence" value="ECO:0007669"/>
    <property type="project" value="UniProtKB-KW"/>
</dbReference>
<keyword evidence="7 9" id="KW-0224">Dipeptidase</keyword>
<dbReference type="GO" id="GO:0008777">
    <property type="term" value="F:acetylornithine deacetylase activity"/>
    <property type="evidence" value="ECO:0007669"/>
    <property type="project" value="TreeGrafter"/>
</dbReference>
<evidence type="ECO:0000313" key="9">
    <source>
        <dbReference type="EMBL" id="MCC2188808.1"/>
    </source>
</evidence>
<name>A0AAE3DQU1_9FIRM</name>
<dbReference type="PROSITE" id="PS00758">
    <property type="entry name" value="ARGE_DAPE_CPG2_1"/>
    <property type="match status" value="1"/>
</dbReference>
<evidence type="ECO:0000313" key="10">
    <source>
        <dbReference type="Proteomes" id="UP001197875"/>
    </source>
</evidence>
<evidence type="ECO:0000256" key="2">
    <source>
        <dbReference type="ARBA" id="ARBA00006247"/>
    </source>
</evidence>
<keyword evidence="3" id="KW-0645">Protease</keyword>
<dbReference type="GO" id="GO:0016805">
    <property type="term" value="F:dipeptidase activity"/>
    <property type="evidence" value="ECO:0007669"/>
    <property type="project" value="UniProtKB-KW"/>
</dbReference>
<dbReference type="RefSeq" id="WP_227614294.1">
    <property type="nucleotide sequence ID" value="NZ_JAJEPR010000004.1"/>
</dbReference>
<evidence type="ECO:0000256" key="4">
    <source>
        <dbReference type="ARBA" id="ARBA00022723"/>
    </source>
</evidence>
<dbReference type="GO" id="GO:0006508">
    <property type="term" value="P:proteolysis"/>
    <property type="evidence" value="ECO:0007669"/>
    <property type="project" value="UniProtKB-KW"/>
</dbReference>
<comment type="cofactor">
    <cofactor evidence="1">
        <name>Zn(2+)</name>
        <dbReference type="ChEBI" id="CHEBI:29105"/>
    </cofactor>
</comment>
<keyword evidence="4" id="KW-0479">Metal-binding</keyword>
<dbReference type="InterPro" id="IPR036264">
    <property type="entry name" value="Bact_exopeptidase_dim_dom"/>
</dbReference>
<keyword evidence="8" id="KW-0482">Metalloprotease</keyword>
<dbReference type="NCBIfam" id="TIGR01887">
    <property type="entry name" value="dipeptidaselike"/>
    <property type="match status" value="1"/>
</dbReference>
<dbReference type="PANTHER" id="PTHR43808:SF31">
    <property type="entry name" value="N-ACETYL-L-CITRULLINE DEACETYLASE"/>
    <property type="match status" value="1"/>
</dbReference>
<proteinExistence type="inferred from homology"/>
<keyword evidence="10" id="KW-1185">Reference proteome</keyword>
<evidence type="ECO:0000256" key="8">
    <source>
        <dbReference type="ARBA" id="ARBA00023049"/>
    </source>
</evidence>
<accession>A0AAE3DQU1</accession>
<dbReference type="AlphaFoldDB" id="A0AAE3DQU1"/>
<keyword evidence="6" id="KW-0862">Zinc</keyword>
<evidence type="ECO:0000256" key="5">
    <source>
        <dbReference type="ARBA" id="ARBA00022801"/>
    </source>
</evidence>